<name>A0ABN0BK72_BACFG</name>
<evidence type="ECO:0000256" key="1">
    <source>
        <dbReference type="SAM" id="Phobius"/>
    </source>
</evidence>
<evidence type="ECO:0000313" key="3">
    <source>
        <dbReference type="Proteomes" id="UP000005101"/>
    </source>
</evidence>
<evidence type="ECO:0008006" key="4">
    <source>
        <dbReference type="Google" id="ProtNLM"/>
    </source>
</evidence>
<keyword evidence="1" id="KW-1133">Transmembrane helix</keyword>
<dbReference type="Proteomes" id="UP000005101">
    <property type="component" value="Unassembled WGS sequence"/>
</dbReference>
<reference evidence="2 3" key="1">
    <citation type="submission" date="2008-12" db="EMBL/GenBank/DDBJ databases">
        <title>Annotation of Bacteroides fragilis strain 3_1_12.</title>
        <authorList>
            <consortium name="The Broad Institute Genome Sequencing Platform"/>
            <person name="Ward D."/>
            <person name="Young S.K."/>
            <person name="Kodira C.D."/>
            <person name="Zeng Q."/>
            <person name="Koehrsen M."/>
            <person name="Alvarado L."/>
            <person name="Berlin A."/>
            <person name="Borenstein D."/>
            <person name="Chen Z."/>
            <person name="Engels R."/>
            <person name="Freedman E."/>
            <person name="Gellesch M."/>
            <person name="Goldberg J."/>
            <person name="Griggs A."/>
            <person name="Gujja S."/>
            <person name="Heiman D."/>
            <person name="Hepburn T."/>
            <person name="Howarth C."/>
            <person name="Jen D."/>
            <person name="Larson L."/>
            <person name="Lewis B."/>
            <person name="Mehta T."/>
            <person name="Park D."/>
            <person name="Pearson M."/>
            <person name="Roberts A."/>
            <person name="Saif S."/>
            <person name="Shea T."/>
            <person name="Shenoy N."/>
            <person name="Sisk P."/>
            <person name="Stolte C."/>
            <person name="Sykes S."/>
            <person name="Walk T."/>
            <person name="White J."/>
            <person name="Yandava C."/>
            <person name="Allen-Vercoe E."/>
            <person name="Strauss J."/>
            <person name="Ambrose C."/>
            <person name="Lander E."/>
            <person name="Nusbaum C."/>
            <person name="Galagan J."/>
            <person name="Birren B."/>
        </authorList>
    </citation>
    <scope>NUCLEOTIDE SEQUENCE [LARGE SCALE GENOMIC DNA]</scope>
    <source>
        <strain evidence="2 3">3_1_12</strain>
    </source>
</reference>
<feature type="transmembrane region" description="Helical" evidence="1">
    <location>
        <begin position="7"/>
        <end position="28"/>
    </location>
</feature>
<keyword evidence="1" id="KW-0812">Transmembrane</keyword>
<accession>A0ABN0BK72</accession>
<evidence type="ECO:0000313" key="2">
    <source>
        <dbReference type="EMBL" id="EFR53278.1"/>
    </source>
</evidence>
<keyword evidence="3" id="KW-1185">Reference proteome</keyword>
<sequence>MSFSKTFFFYETILLIMEFVFMELLYLIPEFV</sequence>
<dbReference type="EMBL" id="EQ973213">
    <property type="protein sequence ID" value="EFR53278.1"/>
    <property type="molecule type" value="Genomic_DNA"/>
</dbReference>
<keyword evidence="1" id="KW-0472">Membrane</keyword>
<gene>
    <name evidence="2" type="ORF">BFAG_01973</name>
</gene>
<protein>
    <recommendedName>
        <fullName evidence="4">NADH dehydrogenase subunit 3</fullName>
    </recommendedName>
</protein>
<proteinExistence type="predicted"/>
<organism evidence="2 3">
    <name type="scientific">Bacteroides fragilis 3_1_12</name>
    <dbReference type="NCBI Taxonomy" id="457424"/>
    <lineage>
        <taxon>Bacteria</taxon>
        <taxon>Pseudomonadati</taxon>
        <taxon>Bacteroidota</taxon>
        <taxon>Bacteroidia</taxon>
        <taxon>Bacteroidales</taxon>
        <taxon>Bacteroidaceae</taxon>
        <taxon>Bacteroides</taxon>
    </lineage>
</organism>